<reference evidence="2 3" key="1">
    <citation type="journal article" date="2013" name="Genome Announc.">
        <title>Complete Genome Sequence of Mycobacterium massiliense Clinical Strain Asan 50594, Belonging to the Type II Genotype.</title>
        <authorList>
            <person name="Kim B.J."/>
            <person name="Kim B.R."/>
            <person name="Hong S.H."/>
            <person name="Seok S.H."/>
            <person name="Kook Y.H."/>
            <person name="Kim B.J."/>
        </authorList>
    </citation>
    <scope>NUCLEOTIDE SEQUENCE [LARGE SCALE GENOMIC DNA]</scope>
    <source>
        <strain evidence="2 3">50594</strain>
    </source>
</reference>
<dbReference type="Pfam" id="PF15598">
    <property type="entry name" value="Imm61"/>
    <property type="match status" value="1"/>
</dbReference>
<dbReference type="Proteomes" id="UP000013961">
    <property type="component" value="Chromosome"/>
</dbReference>
<protein>
    <submittedName>
        <fullName evidence="2">Uncharacterized protein</fullName>
    </submittedName>
</protein>
<proteinExistence type="predicted"/>
<gene>
    <name evidence="2" type="ORF">MASS_4196</name>
</gene>
<evidence type="ECO:0000256" key="1">
    <source>
        <dbReference type="SAM" id="MobiDB-lite"/>
    </source>
</evidence>
<organism evidence="2 3">
    <name type="scientific">Mycobacteroides abscessus subsp. bolletii 50594</name>
    <dbReference type="NCBI Taxonomy" id="1303024"/>
    <lineage>
        <taxon>Bacteria</taxon>
        <taxon>Bacillati</taxon>
        <taxon>Actinomycetota</taxon>
        <taxon>Actinomycetes</taxon>
        <taxon>Mycobacteriales</taxon>
        <taxon>Mycobacteriaceae</taxon>
        <taxon>Mycobacteroides</taxon>
        <taxon>Mycobacteroides abscessus</taxon>
    </lineage>
</organism>
<dbReference type="KEGG" id="mabb:MASS_4196"/>
<dbReference type="InterPro" id="IPR028953">
    <property type="entry name" value="Imm_IFT-like"/>
</dbReference>
<feature type="region of interest" description="Disordered" evidence="1">
    <location>
        <begin position="133"/>
        <end position="163"/>
    </location>
</feature>
<sequence length="292" mass="31812">MSVTLDGVRRLALIDPSKHSVAAVSADPITGNAQLAELSVCLSADLQELEESFLSPNGRPLFTTQEDIDEVPDFTADIDLDAALDSYLQDLREYGIDGAREGLVDTYGPAMALLIRSKIDKMLADTSGQVAGPLSPTASASSGARPGFSRKDVTGSSRDVPDGEMAVPIEADDLAELILTDDEANDEPWDSFVFFTYFGDRRTEESGFQYFETKWRPALVGSMELGERLQNLREATGQRDGRTWDAAAIAVDRASGRGRLFVFYGDDAEFWDITPATQKAVAERGLQLTEQL</sequence>
<dbReference type="AlphaFoldDB" id="A0AB33AGD1"/>
<evidence type="ECO:0000313" key="3">
    <source>
        <dbReference type="Proteomes" id="UP000013961"/>
    </source>
</evidence>
<name>A0AB33AGD1_9MYCO</name>
<evidence type="ECO:0000313" key="2">
    <source>
        <dbReference type="EMBL" id="AGM30798.1"/>
    </source>
</evidence>
<accession>A0AB33AGD1</accession>
<dbReference type="EMBL" id="CP004374">
    <property type="protein sequence ID" value="AGM30798.1"/>
    <property type="molecule type" value="Genomic_DNA"/>
</dbReference>